<feature type="compositionally biased region" description="Basic and acidic residues" evidence="11">
    <location>
        <begin position="115"/>
        <end position="144"/>
    </location>
</feature>
<dbReference type="PANTHER" id="PTHR33446">
    <property type="entry name" value="PROTEIN TONB-RELATED"/>
    <property type="match status" value="1"/>
</dbReference>
<evidence type="ECO:0000256" key="2">
    <source>
        <dbReference type="ARBA" id="ARBA00006555"/>
    </source>
</evidence>
<dbReference type="EMBL" id="QYYH01000187">
    <property type="protein sequence ID" value="RJY05224.1"/>
    <property type="molecule type" value="Genomic_DNA"/>
</dbReference>
<comment type="caution">
    <text evidence="13">The sequence shown here is derived from an EMBL/GenBank/DDBJ whole genome shotgun (WGS) entry which is preliminary data.</text>
</comment>
<dbReference type="PRINTS" id="PR01374">
    <property type="entry name" value="TONBPROTEIN"/>
</dbReference>
<evidence type="ECO:0000256" key="5">
    <source>
        <dbReference type="ARBA" id="ARBA00022519"/>
    </source>
</evidence>
<evidence type="ECO:0000256" key="9">
    <source>
        <dbReference type="ARBA" id="ARBA00023136"/>
    </source>
</evidence>
<keyword evidence="8 10" id="KW-1133">Transmembrane helix</keyword>
<dbReference type="SUPFAM" id="SSF74653">
    <property type="entry name" value="TolA/TonB C-terminal domain"/>
    <property type="match status" value="1"/>
</dbReference>
<comment type="similarity">
    <text evidence="2 10">Belongs to the TonB family.</text>
</comment>
<accession>A0A3A6TCK0</accession>
<dbReference type="GO" id="GO:0055085">
    <property type="term" value="P:transmembrane transport"/>
    <property type="evidence" value="ECO:0007669"/>
    <property type="project" value="InterPro"/>
</dbReference>
<sequence length="272" mass="30294">MCSNYYAKLSQRSNVITTVLYVGNNYVFINFTCTLNTYIALSWEFNYCNWYKSSDSLSTTRKCIMEKSTVFGKTTVIVSAVVITLALFYFMTLLIDKQPVTDPSSSTPTIGAAPSEKEPKAKDKIRQIEKKPKPETPTKAKFVREGTEPVVKLPEAPTNPTMPILTHTSSKVTEFVPMKTTDGAATALVKIAPLYPADAARDGKEGWVVLGFDISTDGKVINAEVLDSDPKKIFDKAAKKALKNWRYQPKVEDGVAIVQENQRVQLDFELDK</sequence>
<evidence type="ECO:0000256" key="10">
    <source>
        <dbReference type="RuleBase" id="RU362123"/>
    </source>
</evidence>
<dbReference type="GO" id="GO:0005886">
    <property type="term" value="C:plasma membrane"/>
    <property type="evidence" value="ECO:0007669"/>
    <property type="project" value="UniProtKB-SubCell"/>
</dbReference>
<dbReference type="InterPro" id="IPR037682">
    <property type="entry name" value="TonB_C"/>
</dbReference>
<evidence type="ECO:0000256" key="4">
    <source>
        <dbReference type="ARBA" id="ARBA00022475"/>
    </source>
</evidence>
<dbReference type="InterPro" id="IPR006260">
    <property type="entry name" value="TonB/TolA_C"/>
</dbReference>
<feature type="domain" description="TonB C-terminal" evidence="12">
    <location>
        <begin position="180"/>
        <end position="272"/>
    </location>
</feature>
<evidence type="ECO:0000256" key="3">
    <source>
        <dbReference type="ARBA" id="ARBA00022448"/>
    </source>
</evidence>
<dbReference type="OrthoDB" id="1628901at2"/>
<gene>
    <name evidence="13" type="ORF">D5R81_18600</name>
</gene>
<protein>
    <recommendedName>
        <fullName evidence="10">Protein TonB</fullName>
    </recommendedName>
</protein>
<keyword evidence="14" id="KW-1185">Reference proteome</keyword>
<evidence type="ECO:0000259" key="12">
    <source>
        <dbReference type="PROSITE" id="PS52015"/>
    </source>
</evidence>
<comment type="subcellular location">
    <subcellularLocation>
        <location evidence="1 10">Cell inner membrane</location>
        <topology evidence="1 10">Single-pass membrane protein</topology>
        <orientation evidence="1 10">Periplasmic side</orientation>
    </subcellularLocation>
</comment>
<evidence type="ECO:0000256" key="11">
    <source>
        <dbReference type="SAM" id="MobiDB-lite"/>
    </source>
</evidence>
<keyword evidence="5 10" id="KW-0997">Cell inner membrane</keyword>
<dbReference type="AlphaFoldDB" id="A0A3A6TCK0"/>
<dbReference type="GO" id="GO:0031992">
    <property type="term" value="F:energy transducer activity"/>
    <property type="evidence" value="ECO:0007669"/>
    <property type="project" value="InterPro"/>
</dbReference>
<name>A0A3A6TCK0_9GAMM</name>
<dbReference type="FunFam" id="3.30.1150.10:FF:000006">
    <property type="entry name" value="Protein TonB"/>
    <property type="match status" value="1"/>
</dbReference>
<keyword evidence="7 10" id="KW-0653">Protein transport</keyword>
<evidence type="ECO:0000256" key="8">
    <source>
        <dbReference type="ARBA" id="ARBA00022989"/>
    </source>
</evidence>
<evidence type="ECO:0000313" key="14">
    <source>
        <dbReference type="Proteomes" id="UP000273022"/>
    </source>
</evidence>
<dbReference type="Proteomes" id="UP000273022">
    <property type="component" value="Unassembled WGS sequence"/>
</dbReference>
<organism evidence="13 14">
    <name type="scientific">Parashewanella spongiae</name>
    <dbReference type="NCBI Taxonomy" id="342950"/>
    <lineage>
        <taxon>Bacteria</taxon>
        <taxon>Pseudomonadati</taxon>
        <taxon>Pseudomonadota</taxon>
        <taxon>Gammaproteobacteria</taxon>
        <taxon>Alteromonadales</taxon>
        <taxon>Shewanellaceae</taxon>
        <taxon>Parashewanella</taxon>
    </lineage>
</organism>
<dbReference type="NCBIfam" id="TIGR01352">
    <property type="entry name" value="tonB_Cterm"/>
    <property type="match status" value="1"/>
</dbReference>
<evidence type="ECO:0000256" key="1">
    <source>
        <dbReference type="ARBA" id="ARBA00004383"/>
    </source>
</evidence>
<comment type="function">
    <text evidence="10">Interacts with outer membrane receptor proteins that carry out high-affinity binding and energy dependent uptake into the periplasmic space of specific substrates. It could act to transduce energy from the cytoplasmic membrane to specific energy-requiring processes in the outer membrane, resulting in the release into the periplasm of ligands bound by these outer membrane proteins.</text>
</comment>
<feature type="region of interest" description="Disordered" evidence="11">
    <location>
        <begin position="100"/>
        <end position="144"/>
    </location>
</feature>
<dbReference type="PANTHER" id="PTHR33446:SF14">
    <property type="entry name" value="PROTEIN TONB"/>
    <property type="match status" value="1"/>
</dbReference>
<keyword evidence="3 10" id="KW-0813">Transport</keyword>
<keyword evidence="10" id="KW-0735">Signal-anchor</keyword>
<dbReference type="GO" id="GO:0030288">
    <property type="term" value="C:outer membrane-bounded periplasmic space"/>
    <property type="evidence" value="ECO:0007669"/>
    <property type="project" value="InterPro"/>
</dbReference>
<evidence type="ECO:0000256" key="6">
    <source>
        <dbReference type="ARBA" id="ARBA00022692"/>
    </source>
</evidence>
<dbReference type="Pfam" id="PF03544">
    <property type="entry name" value="TonB_C"/>
    <property type="match status" value="1"/>
</dbReference>
<dbReference type="GO" id="GO:0015031">
    <property type="term" value="P:protein transport"/>
    <property type="evidence" value="ECO:0007669"/>
    <property type="project" value="UniProtKB-UniRule"/>
</dbReference>
<evidence type="ECO:0000313" key="13">
    <source>
        <dbReference type="EMBL" id="RJY05224.1"/>
    </source>
</evidence>
<feature type="transmembrane region" description="Helical" evidence="10">
    <location>
        <begin position="70"/>
        <end position="95"/>
    </location>
</feature>
<proteinExistence type="inferred from homology"/>
<keyword evidence="9 10" id="KW-0472">Membrane</keyword>
<dbReference type="InterPro" id="IPR051045">
    <property type="entry name" value="TonB-dependent_transducer"/>
</dbReference>
<keyword evidence="6 10" id="KW-0812">Transmembrane</keyword>
<evidence type="ECO:0000256" key="7">
    <source>
        <dbReference type="ARBA" id="ARBA00022927"/>
    </source>
</evidence>
<dbReference type="Gene3D" id="3.30.1150.10">
    <property type="match status" value="1"/>
</dbReference>
<dbReference type="InterPro" id="IPR003538">
    <property type="entry name" value="TonB"/>
</dbReference>
<dbReference type="PROSITE" id="PS52015">
    <property type="entry name" value="TONB_CTD"/>
    <property type="match status" value="1"/>
</dbReference>
<reference evidence="13 14" key="1">
    <citation type="submission" date="2018-09" db="EMBL/GenBank/DDBJ databases">
        <title>Phylogeny of the Shewanellaceae, and recommendation for two new genera, Pseudoshewanella and Parashewanella.</title>
        <authorList>
            <person name="Wang G."/>
        </authorList>
    </citation>
    <scope>NUCLEOTIDE SEQUENCE [LARGE SCALE GENOMIC DNA]</scope>
    <source>
        <strain evidence="13 14">KCTC 22492</strain>
    </source>
</reference>
<dbReference type="GO" id="GO:0015891">
    <property type="term" value="P:siderophore transport"/>
    <property type="evidence" value="ECO:0007669"/>
    <property type="project" value="InterPro"/>
</dbReference>
<keyword evidence="4 10" id="KW-1003">Cell membrane</keyword>